<dbReference type="PANTHER" id="PTHR32294">
    <property type="entry name" value="DNA POLYMERASE III SUBUNIT ALPHA"/>
    <property type="match status" value="1"/>
</dbReference>
<proteinExistence type="predicted"/>
<dbReference type="InterPro" id="IPR004805">
    <property type="entry name" value="DnaE2/DnaE/PolC"/>
</dbReference>
<dbReference type="GO" id="GO:0003887">
    <property type="term" value="F:DNA-directed DNA polymerase activity"/>
    <property type="evidence" value="ECO:0007669"/>
    <property type="project" value="UniProtKB-KW"/>
</dbReference>
<evidence type="ECO:0000259" key="5">
    <source>
        <dbReference type="Pfam" id="PF07733"/>
    </source>
</evidence>
<accession>A0A382UFV2</accession>
<dbReference type="Pfam" id="PF07733">
    <property type="entry name" value="DNA_pol3_alpha"/>
    <property type="match status" value="1"/>
</dbReference>
<dbReference type="InterPro" id="IPR040982">
    <property type="entry name" value="DNA_pol3_finger"/>
</dbReference>
<organism evidence="7">
    <name type="scientific">marine metagenome</name>
    <dbReference type="NCBI Taxonomy" id="408172"/>
    <lineage>
        <taxon>unclassified sequences</taxon>
        <taxon>metagenomes</taxon>
        <taxon>ecological metagenomes</taxon>
    </lineage>
</organism>
<protein>
    <submittedName>
        <fullName evidence="7">Uncharacterized protein</fullName>
    </submittedName>
</protein>
<name>A0A382UFV2_9ZZZZ</name>
<keyword evidence="4" id="KW-0239">DNA-directed DNA polymerase</keyword>
<evidence type="ECO:0000313" key="7">
    <source>
        <dbReference type="EMBL" id="SVD33002.1"/>
    </source>
</evidence>
<evidence type="ECO:0000256" key="4">
    <source>
        <dbReference type="ARBA" id="ARBA00022932"/>
    </source>
</evidence>
<feature type="non-terminal residue" evidence="7">
    <location>
        <position position="1"/>
    </location>
</feature>
<dbReference type="Pfam" id="PF17657">
    <property type="entry name" value="DNA_pol3_finger"/>
    <property type="match status" value="1"/>
</dbReference>
<feature type="non-terminal residue" evidence="7">
    <location>
        <position position="293"/>
    </location>
</feature>
<evidence type="ECO:0000256" key="3">
    <source>
        <dbReference type="ARBA" id="ARBA00022705"/>
    </source>
</evidence>
<keyword evidence="3" id="KW-0235">DNA replication</keyword>
<dbReference type="GO" id="GO:0006260">
    <property type="term" value="P:DNA replication"/>
    <property type="evidence" value="ECO:0007669"/>
    <property type="project" value="UniProtKB-KW"/>
</dbReference>
<feature type="domain" description="Bacterial DNA polymerase III alpha subunit NTPase" evidence="5">
    <location>
        <begin position="1"/>
        <end position="183"/>
    </location>
</feature>
<dbReference type="InterPro" id="IPR011708">
    <property type="entry name" value="DNA_pol3_alpha_NTPase_dom"/>
</dbReference>
<dbReference type="PANTHER" id="PTHR32294:SF0">
    <property type="entry name" value="DNA POLYMERASE III SUBUNIT ALPHA"/>
    <property type="match status" value="1"/>
</dbReference>
<sequence>EISNVDPLRYGLIFERFLNPDRVSPPDIDIDFADDRREEVIEYVREKYGRDSVAQIITFGTMGAKSVIRDVARVMGLSFGEGDRLAKMVPAELKITLKNAIRKSPDLKEAYDNEEVTRELIDTAFVLEDLTRNSSVHAAGVVIGAEPLVNILPLKKDEDGAITTQYPMGPVEDLGLLKMDFLGLKTLTVIRNTCEMVKQWRDIEIDLDRVPTDDAKTYDQLNSGHTVGVFQLESGGMRDLCRKFKLGSIEHITALVALYRPGPMDLIPDFIRRRHGEVEINYPHPLLEPIAKE</sequence>
<gene>
    <name evidence="7" type="ORF">METZ01_LOCUS385856</name>
</gene>
<feature type="domain" description="DNA polymerase III alpha subunit finger" evidence="6">
    <location>
        <begin position="186"/>
        <end position="292"/>
    </location>
</feature>
<evidence type="ECO:0000256" key="2">
    <source>
        <dbReference type="ARBA" id="ARBA00022695"/>
    </source>
</evidence>
<keyword evidence="2" id="KW-0548">Nucleotidyltransferase</keyword>
<evidence type="ECO:0000259" key="6">
    <source>
        <dbReference type="Pfam" id="PF17657"/>
    </source>
</evidence>
<evidence type="ECO:0000256" key="1">
    <source>
        <dbReference type="ARBA" id="ARBA00022679"/>
    </source>
</evidence>
<dbReference type="Gene3D" id="1.10.10.1600">
    <property type="entry name" value="Bacterial DNA polymerase III alpha subunit, thumb domain"/>
    <property type="match status" value="1"/>
</dbReference>
<dbReference type="InterPro" id="IPR041931">
    <property type="entry name" value="DNA_pol3_alpha_thumb_dom"/>
</dbReference>
<dbReference type="GO" id="GO:0008408">
    <property type="term" value="F:3'-5' exonuclease activity"/>
    <property type="evidence" value="ECO:0007669"/>
    <property type="project" value="InterPro"/>
</dbReference>
<dbReference type="AlphaFoldDB" id="A0A382UFV2"/>
<keyword evidence="1" id="KW-0808">Transferase</keyword>
<reference evidence="7" key="1">
    <citation type="submission" date="2018-05" db="EMBL/GenBank/DDBJ databases">
        <authorList>
            <person name="Lanie J.A."/>
            <person name="Ng W.-L."/>
            <person name="Kazmierczak K.M."/>
            <person name="Andrzejewski T.M."/>
            <person name="Davidsen T.M."/>
            <person name="Wayne K.J."/>
            <person name="Tettelin H."/>
            <person name="Glass J.I."/>
            <person name="Rusch D."/>
            <person name="Podicherti R."/>
            <person name="Tsui H.-C.T."/>
            <person name="Winkler M.E."/>
        </authorList>
    </citation>
    <scope>NUCLEOTIDE SEQUENCE</scope>
</reference>
<dbReference type="EMBL" id="UINC01143843">
    <property type="protein sequence ID" value="SVD33002.1"/>
    <property type="molecule type" value="Genomic_DNA"/>
</dbReference>